<evidence type="ECO:0000256" key="17">
    <source>
        <dbReference type="SAM" id="Phobius"/>
    </source>
</evidence>
<dbReference type="GO" id="GO:0008654">
    <property type="term" value="P:phospholipid biosynthetic process"/>
    <property type="evidence" value="ECO:0007669"/>
    <property type="project" value="UniProtKB-KW"/>
</dbReference>
<evidence type="ECO:0000256" key="2">
    <source>
        <dbReference type="ARBA" id="ARBA00005074"/>
    </source>
</evidence>
<reference evidence="18" key="1">
    <citation type="submission" date="2022-03" db="EMBL/GenBank/DDBJ databases">
        <authorList>
            <person name="Martin C."/>
        </authorList>
    </citation>
    <scope>NUCLEOTIDE SEQUENCE</scope>
</reference>
<name>A0A8J1UV46_OWEFU</name>
<dbReference type="FunFam" id="1.10.238.10:FF:000003">
    <property type="entry name" value="Calmodulin A"/>
    <property type="match status" value="1"/>
</dbReference>
<keyword evidence="5" id="KW-0808">Transferase</keyword>
<feature type="compositionally biased region" description="Polar residues" evidence="16">
    <location>
        <begin position="499"/>
        <end position="508"/>
    </location>
</feature>
<evidence type="ECO:0000256" key="3">
    <source>
        <dbReference type="ARBA" id="ARBA00008655"/>
    </source>
</evidence>
<dbReference type="EMBL" id="CAIIXF020000003">
    <property type="protein sequence ID" value="CAH1778544.1"/>
    <property type="molecule type" value="Genomic_DNA"/>
</dbReference>
<evidence type="ECO:0000256" key="16">
    <source>
        <dbReference type="SAM" id="MobiDB-lite"/>
    </source>
</evidence>
<evidence type="ECO:0000256" key="13">
    <source>
        <dbReference type="ARBA" id="ARBA00023264"/>
    </source>
</evidence>
<keyword evidence="14" id="KW-0012">Acyltransferase</keyword>
<keyword evidence="7" id="KW-0677">Repeat</keyword>
<keyword evidence="13" id="KW-1208">Phospholipid metabolism</keyword>
<dbReference type="Gene3D" id="1.10.238.10">
    <property type="entry name" value="EF-hand"/>
    <property type="match status" value="1"/>
</dbReference>
<dbReference type="InterPro" id="IPR002123">
    <property type="entry name" value="Plipid/glycerol_acylTrfase"/>
</dbReference>
<comment type="pathway">
    <text evidence="15">Phospholipid metabolism.</text>
</comment>
<dbReference type="InterPro" id="IPR002048">
    <property type="entry name" value="EF_hand_dom"/>
</dbReference>
<dbReference type="InterPro" id="IPR011992">
    <property type="entry name" value="EF-hand-dom_pair"/>
</dbReference>
<proteinExistence type="inferred from homology"/>
<keyword evidence="19" id="KW-1185">Reference proteome</keyword>
<evidence type="ECO:0000313" key="18">
    <source>
        <dbReference type="EMBL" id="CAH1778544.1"/>
    </source>
</evidence>
<dbReference type="SUPFAM" id="SSF69593">
    <property type="entry name" value="Glycerol-3-phosphate (1)-acyltransferase"/>
    <property type="match status" value="1"/>
</dbReference>
<evidence type="ECO:0000256" key="14">
    <source>
        <dbReference type="ARBA" id="ARBA00023315"/>
    </source>
</evidence>
<accession>A0A8J1UV46</accession>
<keyword evidence="4" id="KW-0444">Lipid biosynthesis</keyword>
<comment type="similarity">
    <text evidence="3">Belongs to the 1-acyl-sn-glycerol-3-phosphate acyltransferase family.</text>
</comment>
<keyword evidence="9 17" id="KW-1133">Transmembrane helix</keyword>
<dbReference type="GO" id="GO:0005783">
    <property type="term" value="C:endoplasmic reticulum"/>
    <property type="evidence" value="ECO:0007669"/>
    <property type="project" value="TreeGrafter"/>
</dbReference>
<evidence type="ECO:0000256" key="7">
    <source>
        <dbReference type="ARBA" id="ARBA00022737"/>
    </source>
</evidence>
<comment type="pathway">
    <text evidence="2">Lipid metabolism; phospholipid metabolism.</text>
</comment>
<dbReference type="PRINTS" id="PR00450">
    <property type="entry name" value="RECOVERIN"/>
</dbReference>
<comment type="caution">
    <text evidence="18">The sequence shown here is derived from an EMBL/GenBank/DDBJ whole genome shotgun (WGS) entry which is preliminary data.</text>
</comment>
<dbReference type="InterPro" id="IPR045252">
    <property type="entry name" value="LPCAT1-like"/>
</dbReference>
<dbReference type="PROSITE" id="PS00018">
    <property type="entry name" value="EF_HAND_1"/>
    <property type="match status" value="2"/>
</dbReference>
<sequence length="514" mass="58560">MSRIRLPRQKSLIMPEVKNPFVHKIHLTWLDKIRIALMTVTVFPIRVILIVLLLLLAWPLAAVAIACRNQEGKKEPMAGWRSILTLTIVTVWRLVFFVGGFHWISLTGKLAPLEEAPVLIAGPHSSYFDALPLVICGGPSIVTKSSNISIPVFGTLVEFTQPVLVSREDPDSRANTVREIKKRAQSEGKWPQIMIFPEGTCTNRTCLINFKPGGFYPGVPVQPVCIRYPNKLDTITWTWEGPSALKIIYLTLCNFHNSIEVEFLPVYKPNQEERENPKLFAENVRELMSESLGIPVTDHTYEDCRLMMYAERHNVPAAMGLIEFRKISKKLGLDFDNLKELLNQFISICKNKEHITKEEFAEYLGVPISDTLTQMFDMYDRDRSGTIDFREYVIGLSLISQPANTDETLQLAFKLFDSNNKGYITEEELNDILYNAFEMDNIDSANLFTQVDSDKDGKITYDEFYHFAKEKPEYAALFMTFRQLQQRAVAEDPDVINGKISNGSSKNGTKLKDE</sequence>
<evidence type="ECO:0000256" key="9">
    <source>
        <dbReference type="ARBA" id="ARBA00022989"/>
    </source>
</evidence>
<dbReference type="Pfam" id="PF13499">
    <property type="entry name" value="EF-hand_7"/>
    <property type="match status" value="1"/>
</dbReference>
<evidence type="ECO:0000256" key="6">
    <source>
        <dbReference type="ARBA" id="ARBA00022692"/>
    </source>
</evidence>
<evidence type="ECO:0000256" key="12">
    <source>
        <dbReference type="ARBA" id="ARBA00023209"/>
    </source>
</evidence>
<evidence type="ECO:0000256" key="10">
    <source>
        <dbReference type="ARBA" id="ARBA00023098"/>
    </source>
</evidence>
<dbReference type="CDD" id="cd07991">
    <property type="entry name" value="LPLAT_LPCAT1-like"/>
    <property type="match status" value="1"/>
</dbReference>
<evidence type="ECO:0000313" key="19">
    <source>
        <dbReference type="Proteomes" id="UP000749559"/>
    </source>
</evidence>
<dbReference type="InterPro" id="IPR018247">
    <property type="entry name" value="EF_Hand_1_Ca_BS"/>
</dbReference>
<evidence type="ECO:0000256" key="4">
    <source>
        <dbReference type="ARBA" id="ARBA00022516"/>
    </source>
</evidence>
<dbReference type="PANTHER" id="PTHR23063">
    <property type="entry name" value="PHOSPHOLIPID ACYLTRANSFERASE"/>
    <property type="match status" value="1"/>
</dbReference>
<dbReference type="CDD" id="cd00051">
    <property type="entry name" value="EFh"/>
    <property type="match status" value="2"/>
</dbReference>
<evidence type="ECO:0000256" key="8">
    <source>
        <dbReference type="ARBA" id="ARBA00022837"/>
    </source>
</evidence>
<dbReference type="SUPFAM" id="SSF47473">
    <property type="entry name" value="EF-hand"/>
    <property type="match status" value="1"/>
</dbReference>
<dbReference type="SMART" id="SM00563">
    <property type="entry name" value="PlsC"/>
    <property type="match status" value="1"/>
</dbReference>
<keyword evidence="12" id="KW-0594">Phospholipid biosynthesis</keyword>
<keyword evidence="8" id="KW-0106">Calcium</keyword>
<dbReference type="Proteomes" id="UP000749559">
    <property type="component" value="Unassembled WGS sequence"/>
</dbReference>
<feature type="region of interest" description="Disordered" evidence="16">
    <location>
        <begin position="495"/>
        <end position="514"/>
    </location>
</feature>
<dbReference type="AlphaFoldDB" id="A0A8J1UV46"/>
<dbReference type="PANTHER" id="PTHR23063:SF52">
    <property type="entry name" value="LYSOPHOSPHATIDYLCHOLINE ACYLTRANSFERASE"/>
    <property type="match status" value="1"/>
</dbReference>
<keyword evidence="11 17" id="KW-0472">Membrane</keyword>
<gene>
    <name evidence="18" type="ORF">OFUS_LOCUS5448</name>
</gene>
<dbReference type="OrthoDB" id="272512at2759"/>
<comment type="subcellular location">
    <subcellularLocation>
        <location evidence="1">Membrane</location>
    </subcellularLocation>
</comment>
<keyword evidence="10" id="KW-0443">Lipid metabolism</keyword>
<evidence type="ECO:0000256" key="15">
    <source>
        <dbReference type="ARBA" id="ARBA00025707"/>
    </source>
</evidence>
<dbReference type="GO" id="GO:0042171">
    <property type="term" value="F:lysophosphatidic acid acyltransferase activity"/>
    <property type="evidence" value="ECO:0007669"/>
    <property type="project" value="TreeGrafter"/>
</dbReference>
<dbReference type="PROSITE" id="PS50222">
    <property type="entry name" value="EF_HAND_2"/>
    <property type="match status" value="3"/>
</dbReference>
<evidence type="ECO:0000256" key="11">
    <source>
        <dbReference type="ARBA" id="ARBA00023136"/>
    </source>
</evidence>
<feature type="transmembrane region" description="Helical" evidence="17">
    <location>
        <begin position="47"/>
        <end position="67"/>
    </location>
</feature>
<dbReference type="GO" id="GO:0008374">
    <property type="term" value="F:O-acyltransferase activity"/>
    <property type="evidence" value="ECO:0007669"/>
    <property type="project" value="InterPro"/>
</dbReference>
<evidence type="ECO:0000256" key="1">
    <source>
        <dbReference type="ARBA" id="ARBA00004370"/>
    </source>
</evidence>
<feature type="transmembrane region" description="Helical" evidence="17">
    <location>
        <begin position="79"/>
        <end position="104"/>
    </location>
</feature>
<dbReference type="Pfam" id="PF01553">
    <property type="entry name" value="Acyltransferase"/>
    <property type="match status" value="1"/>
</dbReference>
<dbReference type="GO" id="GO:0005509">
    <property type="term" value="F:calcium ion binding"/>
    <property type="evidence" value="ECO:0007669"/>
    <property type="project" value="InterPro"/>
</dbReference>
<dbReference type="GO" id="GO:0016020">
    <property type="term" value="C:membrane"/>
    <property type="evidence" value="ECO:0007669"/>
    <property type="project" value="UniProtKB-SubCell"/>
</dbReference>
<dbReference type="Pfam" id="PF13202">
    <property type="entry name" value="EF-hand_5"/>
    <property type="match status" value="1"/>
</dbReference>
<organism evidence="18 19">
    <name type="scientific">Owenia fusiformis</name>
    <name type="common">Polychaete worm</name>
    <dbReference type="NCBI Taxonomy" id="6347"/>
    <lineage>
        <taxon>Eukaryota</taxon>
        <taxon>Metazoa</taxon>
        <taxon>Spiralia</taxon>
        <taxon>Lophotrochozoa</taxon>
        <taxon>Annelida</taxon>
        <taxon>Polychaeta</taxon>
        <taxon>Sedentaria</taxon>
        <taxon>Canalipalpata</taxon>
        <taxon>Sabellida</taxon>
        <taxon>Oweniida</taxon>
        <taxon>Oweniidae</taxon>
        <taxon>Owenia</taxon>
    </lineage>
</organism>
<protein>
    <submittedName>
        <fullName evidence="18">Uncharacterized protein</fullName>
    </submittedName>
</protein>
<dbReference type="SMART" id="SM00054">
    <property type="entry name" value="EFh"/>
    <property type="match status" value="3"/>
</dbReference>
<dbReference type="UniPathway" id="UPA00085"/>
<evidence type="ECO:0000256" key="5">
    <source>
        <dbReference type="ARBA" id="ARBA00022679"/>
    </source>
</evidence>
<keyword evidence="6 17" id="KW-0812">Transmembrane</keyword>